<dbReference type="GO" id="GO:0005634">
    <property type="term" value="C:nucleus"/>
    <property type="evidence" value="ECO:0007669"/>
    <property type="project" value="UniProtKB-SubCell"/>
</dbReference>
<sequence>MPGGRPKSVIPPCRHCSKQFRRQEHLLRHERTHTNEKPFGCKCGQSFTRQDLLARHTKLSHYSSSYISPQSSEVAQTTYDYPGMALDEPDIFWDPHFLSQDMLPSMVFDSSFQFDSAPLSIEKSRLCNLSQFSSRLPCLEETEDNTDQLEESPKAAEPWSISESCYTRLCHELEGFSAVLIPGCSLPSRSNLIRYLEKYLVCGQEYLPFIHVATFSVNTADVELLLAMAALGALYLFERARTYECYFMARAIVLERTRREDLQLASDFLSGLDNTITMEPRGLCKIQTLTLLISLSPWADKRIVRDAAFLSSQLATQVRESGISEPDEMPQDIDWLTWVAAETKRRTIFGAYVAINLQTIAFDTPPLIMNHEVKLFLPGYAKQWKASNAAEWQQAARQNERSFQEGLHSLFMGTGISGDIAVSSFSNYLLIHGILQQIYIDRHGIMGTLQPETTKSFEAALRNWQSSFERGDEPFLDPLIPKDAVGLMGAALLRLAYTRLNSDFVSSKFLLSRDLNITMGATSTLNRSQGLDKAVLHAAHGLSIPVRLGTPFMARTKTPIWSIEHSLCSLECALLLKHWLEMMSQTTRDFGVDDLSKVESKLLGIITSIVKESNLAETLDIFEDDSSRYQRMAETVVKLWAEIFQGAHVHDIDNTISAALQLLADTTSLA</sequence>
<dbReference type="AlphaFoldDB" id="A0A2J6RJK0"/>
<name>A0A2J6RJK0_HYAVF</name>
<dbReference type="PROSITE" id="PS00028">
    <property type="entry name" value="ZINC_FINGER_C2H2_1"/>
    <property type="match status" value="1"/>
</dbReference>
<dbReference type="Pfam" id="PF04082">
    <property type="entry name" value="Fungal_trans"/>
    <property type="match status" value="1"/>
</dbReference>
<keyword evidence="6" id="KW-0539">Nucleus</keyword>
<evidence type="ECO:0000313" key="10">
    <source>
        <dbReference type="Proteomes" id="UP000235786"/>
    </source>
</evidence>
<keyword evidence="10" id="KW-1185">Reference proteome</keyword>
<dbReference type="SUPFAM" id="SSF57667">
    <property type="entry name" value="beta-beta-alpha zinc fingers"/>
    <property type="match status" value="1"/>
</dbReference>
<accession>A0A2J6RJK0</accession>
<proteinExistence type="predicted"/>
<evidence type="ECO:0000313" key="9">
    <source>
        <dbReference type="EMBL" id="PMD38704.1"/>
    </source>
</evidence>
<evidence type="ECO:0000259" key="8">
    <source>
        <dbReference type="PROSITE" id="PS50157"/>
    </source>
</evidence>
<reference evidence="9 10" key="1">
    <citation type="submission" date="2016-04" db="EMBL/GenBank/DDBJ databases">
        <title>A degradative enzymes factory behind the ericoid mycorrhizal symbiosis.</title>
        <authorList>
            <consortium name="DOE Joint Genome Institute"/>
            <person name="Martino E."/>
            <person name="Morin E."/>
            <person name="Grelet G."/>
            <person name="Kuo A."/>
            <person name="Kohler A."/>
            <person name="Daghino S."/>
            <person name="Barry K."/>
            <person name="Choi C."/>
            <person name="Cichocki N."/>
            <person name="Clum A."/>
            <person name="Copeland A."/>
            <person name="Hainaut M."/>
            <person name="Haridas S."/>
            <person name="Labutti K."/>
            <person name="Lindquist E."/>
            <person name="Lipzen A."/>
            <person name="Khouja H.-R."/>
            <person name="Murat C."/>
            <person name="Ohm R."/>
            <person name="Olson A."/>
            <person name="Spatafora J."/>
            <person name="Veneault-Fourrey C."/>
            <person name="Henrissat B."/>
            <person name="Grigoriev I."/>
            <person name="Martin F."/>
            <person name="Perotto S."/>
        </authorList>
    </citation>
    <scope>NUCLEOTIDE SEQUENCE [LARGE SCALE GENOMIC DNA]</scope>
    <source>
        <strain evidence="9 10">F</strain>
    </source>
</reference>
<evidence type="ECO:0000256" key="2">
    <source>
        <dbReference type="ARBA" id="ARBA00022723"/>
    </source>
</evidence>
<dbReference type="Proteomes" id="UP000235786">
    <property type="component" value="Unassembled WGS sequence"/>
</dbReference>
<evidence type="ECO:0000256" key="1">
    <source>
        <dbReference type="ARBA" id="ARBA00004123"/>
    </source>
</evidence>
<evidence type="ECO:0000256" key="7">
    <source>
        <dbReference type="PROSITE-ProRule" id="PRU00042"/>
    </source>
</evidence>
<dbReference type="InterPro" id="IPR013087">
    <property type="entry name" value="Znf_C2H2_type"/>
</dbReference>
<dbReference type="SMART" id="SM00355">
    <property type="entry name" value="ZnF_C2H2"/>
    <property type="match status" value="2"/>
</dbReference>
<keyword evidence="2" id="KW-0479">Metal-binding</keyword>
<gene>
    <name evidence="9" type="ORF">L207DRAFT_490347</name>
</gene>
<evidence type="ECO:0000256" key="5">
    <source>
        <dbReference type="ARBA" id="ARBA00022833"/>
    </source>
</evidence>
<dbReference type="InterPro" id="IPR051059">
    <property type="entry name" value="VerF-like"/>
</dbReference>
<dbReference type="Pfam" id="PF00096">
    <property type="entry name" value="zf-C2H2"/>
    <property type="match status" value="1"/>
</dbReference>
<organism evidence="9 10">
    <name type="scientific">Hyaloscypha variabilis (strain UAMH 11265 / GT02V1 / F)</name>
    <name type="common">Meliniomyces variabilis</name>
    <dbReference type="NCBI Taxonomy" id="1149755"/>
    <lineage>
        <taxon>Eukaryota</taxon>
        <taxon>Fungi</taxon>
        <taxon>Dikarya</taxon>
        <taxon>Ascomycota</taxon>
        <taxon>Pezizomycotina</taxon>
        <taxon>Leotiomycetes</taxon>
        <taxon>Helotiales</taxon>
        <taxon>Hyaloscyphaceae</taxon>
        <taxon>Hyaloscypha</taxon>
        <taxon>Hyaloscypha variabilis</taxon>
    </lineage>
</organism>
<dbReference type="PROSITE" id="PS50157">
    <property type="entry name" value="ZINC_FINGER_C2H2_2"/>
    <property type="match status" value="1"/>
</dbReference>
<dbReference type="GO" id="GO:0008270">
    <property type="term" value="F:zinc ion binding"/>
    <property type="evidence" value="ECO:0007669"/>
    <property type="project" value="UniProtKB-KW"/>
</dbReference>
<dbReference type="GO" id="GO:0000785">
    <property type="term" value="C:chromatin"/>
    <property type="evidence" value="ECO:0007669"/>
    <property type="project" value="TreeGrafter"/>
</dbReference>
<dbReference type="Gene3D" id="3.30.160.60">
    <property type="entry name" value="Classic Zinc Finger"/>
    <property type="match status" value="2"/>
</dbReference>
<feature type="domain" description="C2H2-type" evidence="8">
    <location>
        <begin position="11"/>
        <end position="38"/>
    </location>
</feature>
<dbReference type="PANTHER" id="PTHR40626">
    <property type="entry name" value="MIP31509P"/>
    <property type="match status" value="1"/>
</dbReference>
<dbReference type="InterPro" id="IPR036236">
    <property type="entry name" value="Znf_C2H2_sf"/>
</dbReference>
<evidence type="ECO:0000256" key="6">
    <source>
        <dbReference type="ARBA" id="ARBA00023242"/>
    </source>
</evidence>
<dbReference type="OrthoDB" id="654211at2759"/>
<dbReference type="PANTHER" id="PTHR40626:SF10">
    <property type="entry name" value="C2H2-TYPE DOMAIN-CONTAINING PROTEIN"/>
    <property type="match status" value="1"/>
</dbReference>
<evidence type="ECO:0000256" key="4">
    <source>
        <dbReference type="ARBA" id="ARBA00022771"/>
    </source>
</evidence>
<keyword evidence="3" id="KW-0677">Repeat</keyword>
<dbReference type="GO" id="GO:0000978">
    <property type="term" value="F:RNA polymerase II cis-regulatory region sequence-specific DNA binding"/>
    <property type="evidence" value="ECO:0007669"/>
    <property type="project" value="InterPro"/>
</dbReference>
<evidence type="ECO:0000256" key="3">
    <source>
        <dbReference type="ARBA" id="ARBA00022737"/>
    </source>
</evidence>
<dbReference type="EMBL" id="KZ613947">
    <property type="protein sequence ID" value="PMD38704.1"/>
    <property type="molecule type" value="Genomic_DNA"/>
</dbReference>
<dbReference type="InterPro" id="IPR007219">
    <property type="entry name" value="XnlR_reg_dom"/>
</dbReference>
<comment type="subcellular location">
    <subcellularLocation>
        <location evidence="1">Nucleus</location>
    </subcellularLocation>
</comment>
<protein>
    <recommendedName>
        <fullName evidence="8">C2H2-type domain-containing protein</fullName>
    </recommendedName>
</protein>
<dbReference type="GO" id="GO:0000981">
    <property type="term" value="F:DNA-binding transcription factor activity, RNA polymerase II-specific"/>
    <property type="evidence" value="ECO:0007669"/>
    <property type="project" value="InterPro"/>
</dbReference>
<keyword evidence="5" id="KW-0862">Zinc</keyword>
<dbReference type="STRING" id="1149755.A0A2J6RJK0"/>
<keyword evidence="4 7" id="KW-0863">Zinc-finger</keyword>
<dbReference type="GO" id="GO:0006351">
    <property type="term" value="P:DNA-templated transcription"/>
    <property type="evidence" value="ECO:0007669"/>
    <property type="project" value="InterPro"/>
</dbReference>